<dbReference type="Proteomes" id="UP000681075">
    <property type="component" value="Unassembled WGS sequence"/>
</dbReference>
<keyword evidence="3 4" id="KW-0472">Membrane</keyword>
<evidence type="ECO:0000313" key="7">
    <source>
        <dbReference type="Proteomes" id="UP000681075"/>
    </source>
</evidence>
<accession>A0A8S8XAZ3</accession>
<evidence type="ECO:0000259" key="5">
    <source>
        <dbReference type="PROSITE" id="PS51503"/>
    </source>
</evidence>
<feature type="domain" description="HIG1" evidence="5">
    <location>
        <begin position="1"/>
        <end position="65"/>
    </location>
</feature>
<proteinExistence type="predicted"/>
<organism evidence="6 7">
    <name type="scientific">Roseiterribacter gracilis</name>
    <dbReference type="NCBI Taxonomy" id="2812848"/>
    <lineage>
        <taxon>Bacteria</taxon>
        <taxon>Pseudomonadati</taxon>
        <taxon>Pseudomonadota</taxon>
        <taxon>Alphaproteobacteria</taxon>
        <taxon>Rhodospirillales</taxon>
        <taxon>Roseiterribacteraceae</taxon>
        <taxon>Roseiterribacter</taxon>
    </lineage>
</organism>
<evidence type="ECO:0000256" key="3">
    <source>
        <dbReference type="ARBA" id="ARBA00023136"/>
    </source>
</evidence>
<dbReference type="EMBL" id="BOPV01000001">
    <property type="protein sequence ID" value="GIL38789.1"/>
    <property type="molecule type" value="Genomic_DNA"/>
</dbReference>
<dbReference type="PROSITE" id="PS51503">
    <property type="entry name" value="HIG1"/>
    <property type="match status" value="1"/>
</dbReference>
<evidence type="ECO:0000256" key="1">
    <source>
        <dbReference type="ARBA" id="ARBA00022692"/>
    </source>
</evidence>
<name>A0A8S8XAZ3_9PROT</name>
<comment type="caution">
    <text evidence="6">The sequence shown here is derived from an EMBL/GenBank/DDBJ whole genome shotgun (WGS) entry which is preliminary data.</text>
</comment>
<keyword evidence="7" id="KW-1185">Reference proteome</keyword>
<dbReference type="Pfam" id="PF04588">
    <property type="entry name" value="HIG_1_N"/>
    <property type="match status" value="1"/>
</dbReference>
<keyword evidence="1 4" id="KW-0812">Transmembrane</keyword>
<feature type="transmembrane region" description="Helical" evidence="4">
    <location>
        <begin position="40"/>
        <end position="61"/>
    </location>
</feature>
<dbReference type="RefSeq" id="WP_420241848.1">
    <property type="nucleotide sequence ID" value="NZ_BOPV01000001.1"/>
</dbReference>
<gene>
    <name evidence="6" type="ORF">TMPK1_10260</name>
</gene>
<keyword evidence="2 4" id="KW-1133">Transmembrane helix</keyword>
<evidence type="ECO:0000313" key="6">
    <source>
        <dbReference type="EMBL" id="GIL38789.1"/>
    </source>
</evidence>
<sequence length="65" mass="6911">MRMILIVLLGLTLVGVVAVLLIGVVAMGRGGDFNRKYGNLLMRARVGLQALALLLLAALYFSPPS</sequence>
<reference evidence="6" key="1">
    <citation type="submission" date="2021-02" db="EMBL/GenBank/DDBJ databases">
        <title>Genome sequence of Rhodospirillales sp. strain TMPK1 isolated from soil.</title>
        <authorList>
            <person name="Nakai R."/>
            <person name="Kusada H."/>
            <person name="Tamaki H."/>
        </authorList>
    </citation>
    <scope>NUCLEOTIDE SEQUENCE</scope>
    <source>
        <strain evidence="6">TMPK1</strain>
    </source>
</reference>
<dbReference type="InterPro" id="IPR007667">
    <property type="entry name" value="Hypoxia_induced_domain"/>
</dbReference>
<dbReference type="AlphaFoldDB" id="A0A8S8XAZ3"/>
<protein>
    <recommendedName>
        <fullName evidence="5">HIG1 domain-containing protein</fullName>
    </recommendedName>
</protein>
<evidence type="ECO:0000256" key="4">
    <source>
        <dbReference type="SAM" id="Phobius"/>
    </source>
</evidence>
<evidence type="ECO:0000256" key="2">
    <source>
        <dbReference type="ARBA" id="ARBA00022989"/>
    </source>
</evidence>